<dbReference type="Proteomes" id="UP000308705">
    <property type="component" value="Unassembled WGS sequence"/>
</dbReference>
<accession>A0A4U3LZC9</accession>
<dbReference type="OrthoDB" id="9915703at2"/>
<comment type="caution">
    <text evidence="2">The sequence shown here is derived from an EMBL/GenBank/DDBJ whole genome shotgun (WGS) entry which is preliminary data.</text>
</comment>
<gene>
    <name evidence="2" type="ORF">FDA94_33640</name>
</gene>
<keyword evidence="3" id="KW-1185">Reference proteome</keyword>
<feature type="transmembrane region" description="Helical" evidence="1">
    <location>
        <begin position="7"/>
        <end position="27"/>
    </location>
</feature>
<name>A0A4U3LZC9_9ACTN</name>
<keyword evidence="1" id="KW-0812">Transmembrane</keyword>
<keyword evidence="1" id="KW-0472">Membrane</keyword>
<protein>
    <submittedName>
        <fullName evidence="2">Uncharacterized protein</fullName>
    </submittedName>
</protein>
<feature type="transmembrane region" description="Helical" evidence="1">
    <location>
        <begin position="33"/>
        <end position="51"/>
    </location>
</feature>
<reference evidence="2 3" key="1">
    <citation type="submission" date="2019-04" db="EMBL/GenBank/DDBJ databases">
        <title>Herbidospora sp. NEAU-GS14.nov., a novel actinomycete isolated from soil.</title>
        <authorList>
            <person name="Han L."/>
        </authorList>
    </citation>
    <scope>NUCLEOTIDE SEQUENCE [LARGE SCALE GENOMIC DNA]</scope>
    <source>
        <strain evidence="2 3">NEAU-GS14</strain>
    </source>
</reference>
<dbReference type="EMBL" id="SZQA01000046">
    <property type="protein sequence ID" value="TKK81212.1"/>
    <property type="molecule type" value="Genomic_DNA"/>
</dbReference>
<sequence>MKKTGNFAWIVAICGPVALLMIGLSVVATLESASWVGGILGAVAAIALGIRQRAVNGQNDALPRWAAAIRPGHVLLGGVVVAVAAVALTWVFYGAEGSAAGVGTPPKPYVLPSEFHDTDCVYEVSNDQKLGAEAFQLLPDGHVDQEFVPASPYVWTIGVVVGWEQGMPDKLTLAVMHGDAVLYRAAVTPSNNGGTYQSFPPIRVERGQTYTLRVDNTTGMKIGVYIAPVTPESVVGADRLGSLRIVGEDRAPNRRLPGRALTGCVGGAERT</sequence>
<dbReference type="AlphaFoldDB" id="A0A4U3LZC9"/>
<evidence type="ECO:0000256" key="1">
    <source>
        <dbReference type="SAM" id="Phobius"/>
    </source>
</evidence>
<evidence type="ECO:0000313" key="2">
    <source>
        <dbReference type="EMBL" id="TKK81212.1"/>
    </source>
</evidence>
<keyword evidence="1" id="KW-1133">Transmembrane helix</keyword>
<dbReference type="RefSeq" id="WP_137251103.1">
    <property type="nucleotide sequence ID" value="NZ_SZQA01000046.1"/>
</dbReference>
<organism evidence="2 3">
    <name type="scientific">Herbidospora galbida</name>
    <dbReference type="NCBI Taxonomy" id="2575442"/>
    <lineage>
        <taxon>Bacteria</taxon>
        <taxon>Bacillati</taxon>
        <taxon>Actinomycetota</taxon>
        <taxon>Actinomycetes</taxon>
        <taxon>Streptosporangiales</taxon>
        <taxon>Streptosporangiaceae</taxon>
        <taxon>Herbidospora</taxon>
    </lineage>
</organism>
<feature type="transmembrane region" description="Helical" evidence="1">
    <location>
        <begin position="72"/>
        <end position="93"/>
    </location>
</feature>
<proteinExistence type="predicted"/>
<evidence type="ECO:0000313" key="3">
    <source>
        <dbReference type="Proteomes" id="UP000308705"/>
    </source>
</evidence>